<dbReference type="SUPFAM" id="SSF82171">
    <property type="entry name" value="DPP6 N-terminal domain-like"/>
    <property type="match status" value="1"/>
</dbReference>
<keyword evidence="1" id="KW-0732">Signal</keyword>
<gene>
    <name evidence="2" type="ORF">ACFPQ4_17880</name>
</gene>
<comment type="caution">
    <text evidence="2">The sequence shown here is derived from an EMBL/GenBank/DDBJ whole genome shotgun (WGS) entry which is preliminary data.</text>
</comment>
<dbReference type="RefSeq" id="WP_378113245.1">
    <property type="nucleotide sequence ID" value="NZ_JBHSNC010000052.1"/>
</dbReference>
<dbReference type="InterPro" id="IPR011042">
    <property type="entry name" value="6-blade_b-propeller_TolB-like"/>
</dbReference>
<proteinExistence type="predicted"/>
<dbReference type="Gene3D" id="2.120.10.30">
    <property type="entry name" value="TolB, C-terminal domain"/>
    <property type="match status" value="1"/>
</dbReference>
<dbReference type="SUPFAM" id="SSF69304">
    <property type="entry name" value="Tricorn protease N-terminal domain"/>
    <property type="match status" value="1"/>
</dbReference>
<evidence type="ECO:0000313" key="3">
    <source>
        <dbReference type="Proteomes" id="UP001596108"/>
    </source>
</evidence>
<keyword evidence="3" id="KW-1185">Reference proteome</keyword>
<dbReference type="Proteomes" id="UP001596108">
    <property type="component" value="Unassembled WGS sequence"/>
</dbReference>
<evidence type="ECO:0000313" key="2">
    <source>
        <dbReference type="EMBL" id="MFC5531292.1"/>
    </source>
</evidence>
<feature type="chain" id="PRO_5046596193" evidence="1">
    <location>
        <begin position="27"/>
        <end position="362"/>
    </location>
</feature>
<accession>A0ABW0R4U4</accession>
<name>A0ABW0R4U4_9BACL</name>
<protein>
    <submittedName>
        <fullName evidence="2">TolB family protein</fullName>
    </submittedName>
</protein>
<reference evidence="3" key="1">
    <citation type="journal article" date="2019" name="Int. J. Syst. Evol. Microbiol.">
        <title>The Global Catalogue of Microorganisms (GCM) 10K type strain sequencing project: providing services to taxonomists for standard genome sequencing and annotation.</title>
        <authorList>
            <consortium name="The Broad Institute Genomics Platform"/>
            <consortium name="The Broad Institute Genome Sequencing Center for Infectious Disease"/>
            <person name="Wu L."/>
            <person name="Ma J."/>
        </authorList>
    </citation>
    <scope>NUCLEOTIDE SEQUENCE [LARGE SCALE GENOMIC DNA]</scope>
    <source>
        <strain evidence="3">CGMCC 1.18578</strain>
    </source>
</reference>
<feature type="signal peptide" evidence="1">
    <location>
        <begin position="1"/>
        <end position="26"/>
    </location>
</feature>
<sequence>MFLKKASIVSIVAVAALATSVSAVSAAEATATATAVSTTPELLSSVDHVQWADASHLIATQLTDDGRQDYIVDSQTGQYKPLRLNASASDIVVAPGGKKAAYTNAAGETFVVDLNGRISFKISNDISIKPELVWSSDGKFIYFLQGDKGSVIAKMDIRDGSITKVLDDKVDYKANLSVSDDGKTFTYTVALQPKVTDPGAVEGTELKDDGLAIDASTEVTNIYQYDSSSSTKKPVQLSTSKDDKMYIEASADASSSYYVSVGSDATTNSALISVAKDKTVKTLFNQKDVFEAVMSGGKWYLLTAGDGANQFIYEVDAAGVAKQLYTVADTVTDIEVKDGSVAIVNDGHVYVANGSEWKQTSL</sequence>
<organism evidence="2 3">
    <name type="scientific">Cohnella yongneupensis</name>
    <dbReference type="NCBI Taxonomy" id="425006"/>
    <lineage>
        <taxon>Bacteria</taxon>
        <taxon>Bacillati</taxon>
        <taxon>Bacillota</taxon>
        <taxon>Bacilli</taxon>
        <taxon>Bacillales</taxon>
        <taxon>Paenibacillaceae</taxon>
        <taxon>Cohnella</taxon>
    </lineage>
</organism>
<dbReference type="EMBL" id="JBHSNC010000052">
    <property type="protein sequence ID" value="MFC5531292.1"/>
    <property type="molecule type" value="Genomic_DNA"/>
</dbReference>
<evidence type="ECO:0000256" key="1">
    <source>
        <dbReference type="SAM" id="SignalP"/>
    </source>
</evidence>